<evidence type="ECO:0000256" key="3">
    <source>
        <dbReference type="ARBA" id="ARBA00022475"/>
    </source>
</evidence>
<comment type="subcellular location">
    <subcellularLocation>
        <location evidence="1">Cell membrane</location>
        <topology evidence="1">Multi-pass membrane protein</topology>
    </subcellularLocation>
</comment>
<dbReference type="Pfam" id="PF25539">
    <property type="entry name" value="Bestrophin_2"/>
    <property type="match status" value="1"/>
</dbReference>
<dbReference type="PANTHER" id="PTHR33281">
    <property type="entry name" value="UPF0187 PROTEIN YNEE"/>
    <property type="match status" value="1"/>
</dbReference>
<accession>A0A098LCZ7</accession>
<keyword evidence="6" id="KW-0406">Ion transport</keyword>
<dbReference type="AlphaFoldDB" id="A0A098LCZ7"/>
<dbReference type="InterPro" id="IPR044669">
    <property type="entry name" value="YneE/VCCN1/2-like"/>
</dbReference>
<evidence type="ECO:0000313" key="11">
    <source>
        <dbReference type="Proteomes" id="UP000030185"/>
    </source>
</evidence>
<keyword evidence="7 9" id="KW-0472">Membrane</keyword>
<evidence type="ECO:0000256" key="2">
    <source>
        <dbReference type="ARBA" id="ARBA00022448"/>
    </source>
</evidence>
<protein>
    <submittedName>
        <fullName evidence="10">Membrane protein</fullName>
    </submittedName>
</protein>
<keyword evidence="3" id="KW-1003">Cell membrane</keyword>
<keyword evidence="4 9" id="KW-0812">Transmembrane</keyword>
<comment type="caution">
    <text evidence="10">The sequence shown here is derived from an EMBL/GenBank/DDBJ whole genome shotgun (WGS) entry which is preliminary data.</text>
</comment>
<organism evidence="10 11">
    <name type="scientific">Sporocytophaga myxococcoides</name>
    <dbReference type="NCBI Taxonomy" id="153721"/>
    <lineage>
        <taxon>Bacteria</taxon>
        <taxon>Pseudomonadati</taxon>
        <taxon>Bacteroidota</taxon>
        <taxon>Cytophagia</taxon>
        <taxon>Cytophagales</taxon>
        <taxon>Cytophagaceae</taxon>
        <taxon>Sporocytophaga</taxon>
    </lineage>
</organism>
<dbReference type="Proteomes" id="UP000030185">
    <property type="component" value="Unassembled WGS sequence"/>
</dbReference>
<dbReference type="EMBL" id="BBLT01000002">
    <property type="protein sequence ID" value="GAL84269.1"/>
    <property type="molecule type" value="Genomic_DNA"/>
</dbReference>
<feature type="transmembrane region" description="Helical" evidence="9">
    <location>
        <begin position="107"/>
        <end position="126"/>
    </location>
</feature>
<name>A0A098LCZ7_9BACT</name>
<comment type="similarity">
    <text evidence="8">Belongs to the anion channel-forming bestrophin (TC 1.A.46) family.</text>
</comment>
<sequence length="201" mass="23319">MEELELIKSKMILRQIGFVYALKESLRKKTDGYYKQFFTNQELEQLSKEDNIPNGILSLNARDLEYLTKQNCISEFRFMQFNGFLTLFTDHMGKSERINNTVFPTSYIYFTKLFIWVLVIFITIILADSVGVWSIILGWIMGFVFHVSHQNGMALMEPFQEVPSGMPLNQISRVIEINLLQMLGEKKVPEPVTAVNGEYIL</sequence>
<feature type="transmembrane region" description="Helical" evidence="9">
    <location>
        <begin position="132"/>
        <end position="148"/>
    </location>
</feature>
<keyword evidence="2" id="KW-0813">Transport</keyword>
<reference evidence="10 11" key="1">
    <citation type="submission" date="2014-09" db="EMBL/GenBank/DDBJ databases">
        <title>Sporocytophaga myxococcoides PG-01 genome sequencing.</title>
        <authorList>
            <person name="Liu L."/>
            <person name="Gao P.J."/>
            <person name="Chen G.J."/>
            <person name="Wang L.S."/>
        </authorList>
    </citation>
    <scope>NUCLEOTIDE SEQUENCE [LARGE SCALE GENOMIC DNA]</scope>
    <source>
        <strain evidence="10 11">PG-01</strain>
    </source>
</reference>
<evidence type="ECO:0000313" key="10">
    <source>
        <dbReference type="EMBL" id="GAL84269.1"/>
    </source>
</evidence>
<evidence type="ECO:0000256" key="6">
    <source>
        <dbReference type="ARBA" id="ARBA00023065"/>
    </source>
</evidence>
<dbReference type="GO" id="GO:0005254">
    <property type="term" value="F:chloride channel activity"/>
    <property type="evidence" value="ECO:0007669"/>
    <property type="project" value="InterPro"/>
</dbReference>
<gene>
    <name evidence="10" type="ORF">MYP_1497</name>
</gene>
<evidence type="ECO:0000256" key="9">
    <source>
        <dbReference type="SAM" id="Phobius"/>
    </source>
</evidence>
<dbReference type="PANTHER" id="PTHR33281:SF19">
    <property type="entry name" value="VOLTAGE-DEPENDENT ANION CHANNEL-FORMING PROTEIN YNEE"/>
    <property type="match status" value="1"/>
</dbReference>
<keyword evidence="5 9" id="KW-1133">Transmembrane helix</keyword>
<evidence type="ECO:0000256" key="5">
    <source>
        <dbReference type="ARBA" id="ARBA00022989"/>
    </source>
</evidence>
<evidence type="ECO:0000256" key="4">
    <source>
        <dbReference type="ARBA" id="ARBA00022692"/>
    </source>
</evidence>
<evidence type="ECO:0000256" key="1">
    <source>
        <dbReference type="ARBA" id="ARBA00004651"/>
    </source>
</evidence>
<evidence type="ECO:0000256" key="7">
    <source>
        <dbReference type="ARBA" id="ARBA00023136"/>
    </source>
</evidence>
<proteinExistence type="inferred from homology"/>
<keyword evidence="11" id="KW-1185">Reference proteome</keyword>
<dbReference type="eggNOG" id="COG3781">
    <property type="taxonomic scope" value="Bacteria"/>
</dbReference>
<evidence type="ECO:0000256" key="8">
    <source>
        <dbReference type="ARBA" id="ARBA00034708"/>
    </source>
</evidence>
<dbReference type="STRING" id="153721.MYP_1497"/>
<dbReference type="GO" id="GO:0005886">
    <property type="term" value="C:plasma membrane"/>
    <property type="evidence" value="ECO:0007669"/>
    <property type="project" value="UniProtKB-SubCell"/>
</dbReference>